<evidence type="ECO:0000256" key="1">
    <source>
        <dbReference type="PIRSR" id="PIRSR000390-1"/>
    </source>
</evidence>
<keyword evidence="2 3" id="KW-0663">Pyridoxal phosphate</keyword>
<feature type="active site" description="Proton acceptor" evidence="1">
    <location>
        <position position="196"/>
    </location>
</feature>
<keyword evidence="4" id="KW-0808">Transferase</keyword>
<dbReference type="AlphaFoldDB" id="A0A845E5P4"/>
<accession>A0A845E5P4</accession>
<organism evidence="4 5">
    <name type="scientific">Halobacillus litoralis</name>
    <dbReference type="NCBI Taxonomy" id="45668"/>
    <lineage>
        <taxon>Bacteria</taxon>
        <taxon>Bacillati</taxon>
        <taxon>Bacillota</taxon>
        <taxon>Bacilli</taxon>
        <taxon>Bacillales</taxon>
        <taxon>Bacillaceae</taxon>
        <taxon>Halobacillus</taxon>
    </lineage>
</organism>
<dbReference type="CDD" id="cd00616">
    <property type="entry name" value="AHBA_syn"/>
    <property type="match status" value="1"/>
</dbReference>
<protein>
    <submittedName>
        <fullName evidence="4">UDP-4-amino-4, 6-dideoxy-N-acetyl-beta-L-altrosamine transaminase</fullName>
        <ecNumber evidence="4">2.6.1.92</ecNumber>
    </submittedName>
</protein>
<dbReference type="InterPro" id="IPR020026">
    <property type="entry name" value="PseC"/>
</dbReference>
<dbReference type="EMBL" id="WMET01000005">
    <property type="protein sequence ID" value="MYL21517.1"/>
    <property type="molecule type" value="Genomic_DNA"/>
</dbReference>
<proteinExistence type="inferred from homology"/>
<dbReference type="GO" id="GO:0000271">
    <property type="term" value="P:polysaccharide biosynthetic process"/>
    <property type="evidence" value="ECO:0007669"/>
    <property type="project" value="TreeGrafter"/>
</dbReference>
<dbReference type="PANTHER" id="PTHR30244">
    <property type="entry name" value="TRANSAMINASE"/>
    <property type="match status" value="1"/>
</dbReference>
<dbReference type="InterPro" id="IPR015424">
    <property type="entry name" value="PyrdxlP-dep_Trfase"/>
</dbReference>
<keyword evidence="4" id="KW-0032">Aminotransferase</keyword>
<dbReference type="InterPro" id="IPR015421">
    <property type="entry name" value="PyrdxlP-dep_Trfase_major"/>
</dbReference>
<evidence type="ECO:0000313" key="4">
    <source>
        <dbReference type="EMBL" id="MYL21517.1"/>
    </source>
</evidence>
<sequence length="400" mass="44641">MGGKLAVFGGKPVRDSFLPYGRQWISKEDKAAVERILDSPYLTTGPAVAGFERKTAACTGAKYAVSFSSGTAALHAACFTAGIRQGDEVITSPLTFAASANCILYCGGTPVFVDVDPRTYLITAEHIEAAVTERTKAVIPVDFTGQPADYDAIRKVADKYNLVIIEDAAHALGASYRNEKIGAVSDMTMFSFHPVKPVTTGEGGIITTNDEDWYKKLVQFRTHGITKHAPDYIKERAPWEYEMQFLGFNYRMTDIQAALGESQLDRLDSFTSVREAYADYYNKAFRNIKGVTVPFQEQGGRSSWHLYILKLDEELTDRRKEIFEALVAENIGVNVHYMPVYQHPYYQQHGYDQVCCPTAEKLYQQFLTLPLFPAMVQQDLDDVIEAVRKVLNYYQGGSGS</sequence>
<name>A0A845E5P4_9BACI</name>
<dbReference type="Gene3D" id="3.90.1150.10">
    <property type="entry name" value="Aspartate Aminotransferase, domain 1"/>
    <property type="match status" value="1"/>
</dbReference>
<dbReference type="PIRSF" id="PIRSF000390">
    <property type="entry name" value="PLP_StrS"/>
    <property type="match status" value="1"/>
</dbReference>
<dbReference type="Pfam" id="PF01041">
    <property type="entry name" value="DegT_DnrJ_EryC1"/>
    <property type="match status" value="1"/>
</dbReference>
<gene>
    <name evidence="4" type="primary">pseC</name>
    <name evidence="4" type="ORF">GLW04_16555</name>
</gene>
<dbReference type="InterPro" id="IPR015422">
    <property type="entry name" value="PyrdxlP-dep_Trfase_small"/>
</dbReference>
<reference evidence="4 5" key="1">
    <citation type="submission" date="2019-11" db="EMBL/GenBank/DDBJ databases">
        <title>Genome sequences of 17 halophilic strains isolated from different environments.</title>
        <authorList>
            <person name="Furrow R.E."/>
        </authorList>
    </citation>
    <scope>NUCLEOTIDE SEQUENCE [LARGE SCALE GENOMIC DNA]</scope>
    <source>
        <strain evidence="4 5">22511_23_Filter</strain>
    </source>
</reference>
<comment type="similarity">
    <text evidence="3">Belongs to the DegT/DnrJ/EryC1 family.</text>
</comment>
<evidence type="ECO:0000256" key="3">
    <source>
        <dbReference type="RuleBase" id="RU004508"/>
    </source>
</evidence>
<dbReference type="InterPro" id="IPR000653">
    <property type="entry name" value="DegT/StrS_aminotransferase"/>
</dbReference>
<dbReference type="PANTHER" id="PTHR30244:SF34">
    <property type="entry name" value="DTDP-4-AMINO-4,6-DIDEOXYGALACTOSE TRANSAMINASE"/>
    <property type="match status" value="1"/>
</dbReference>
<evidence type="ECO:0000256" key="2">
    <source>
        <dbReference type="PIRSR" id="PIRSR000390-2"/>
    </source>
</evidence>
<dbReference type="RefSeq" id="WP_160839288.1">
    <property type="nucleotide sequence ID" value="NZ_WMET01000005.1"/>
</dbReference>
<dbReference type="GO" id="GO:0030170">
    <property type="term" value="F:pyridoxal phosphate binding"/>
    <property type="evidence" value="ECO:0007669"/>
    <property type="project" value="TreeGrafter"/>
</dbReference>
<dbReference type="Proteomes" id="UP000460949">
    <property type="component" value="Unassembled WGS sequence"/>
</dbReference>
<comment type="caution">
    <text evidence="4">The sequence shown here is derived from an EMBL/GenBank/DDBJ whole genome shotgun (WGS) entry which is preliminary data.</text>
</comment>
<dbReference type="Gene3D" id="3.40.640.10">
    <property type="entry name" value="Type I PLP-dependent aspartate aminotransferase-like (Major domain)"/>
    <property type="match status" value="1"/>
</dbReference>
<dbReference type="EC" id="2.6.1.92" evidence="4"/>
<evidence type="ECO:0000313" key="5">
    <source>
        <dbReference type="Proteomes" id="UP000460949"/>
    </source>
</evidence>
<dbReference type="NCBIfam" id="TIGR03588">
    <property type="entry name" value="PseC"/>
    <property type="match status" value="1"/>
</dbReference>
<dbReference type="GO" id="GO:0008483">
    <property type="term" value="F:transaminase activity"/>
    <property type="evidence" value="ECO:0007669"/>
    <property type="project" value="UniProtKB-KW"/>
</dbReference>
<dbReference type="SUPFAM" id="SSF53383">
    <property type="entry name" value="PLP-dependent transferases"/>
    <property type="match status" value="1"/>
</dbReference>
<feature type="modified residue" description="N6-(pyridoxal phosphate)lysine" evidence="2">
    <location>
        <position position="196"/>
    </location>
</feature>